<evidence type="ECO:0000313" key="10">
    <source>
        <dbReference type="Proteomes" id="UP000637643"/>
    </source>
</evidence>
<dbReference type="CDD" id="cd06261">
    <property type="entry name" value="TM_PBP2"/>
    <property type="match status" value="1"/>
</dbReference>
<dbReference type="Pfam" id="PF00528">
    <property type="entry name" value="BPD_transp_1"/>
    <property type="match status" value="1"/>
</dbReference>
<sequence length="314" mass="34733">MRFYIRKLVMFVSTILLVSVITFLVFQILPGDPAEIILGVDADPHQIAALHEAMGLDRPAAERYLSWIADTTTGDFGASLKYQRPVADLLMERLPVTLSLAVFALGLTVIIGLPLGIYITRKDGKMSALITSILTQLGVSIPSFWMAFILILLFSVTLRLFPTYGYIPWSESPAGAIRSLFLPSLALAIPGIAVVIRYLRNTLLDQSRMDYVRTARSKGLRERAIMYRHILRNALIPVITILGLLIADTLGGSIVVENVFALPGLGNLLITSIGSRDMPLVQTLVLYIAVIVVSINLIIDILYKMIDPRIQMKR</sequence>
<feature type="transmembrane region" description="Helical" evidence="7">
    <location>
        <begin position="98"/>
        <end position="119"/>
    </location>
</feature>
<evidence type="ECO:0000256" key="5">
    <source>
        <dbReference type="ARBA" id="ARBA00022989"/>
    </source>
</evidence>
<keyword evidence="3" id="KW-1003">Cell membrane</keyword>
<keyword evidence="5 7" id="KW-1133">Transmembrane helix</keyword>
<feature type="transmembrane region" description="Helical" evidence="7">
    <location>
        <begin position="230"/>
        <end position="256"/>
    </location>
</feature>
<dbReference type="InterPro" id="IPR045621">
    <property type="entry name" value="BPD_transp_1_N"/>
</dbReference>
<comment type="similarity">
    <text evidence="7">Belongs to the binding-protein-dependent transport system permease family.</text>
</comment>
<dbReference type="PANTHER" id="PTHR43163">
    <property type="entry name" value="DIPEPTIDE TRANSPORT SYSTEM PERMEASE PROTEIN DPPB-RELATED"/>
    <property type="match status" value="1"/>
</dbReference>
<evidence type="ECO:0000259" key="8">
    <source>
        <dbReference type="PROSITE" id="PS50928"/>
    </source>
</evidence>
<name>A0A917D156_9BACL</name>
<dbReference type="Proteomes" id="UP000637643">
    <property type="component" value="Unassembled WGS sequence"/>
</dbReference>
<dbReference type="EMBL" id="BMKR01000036">
    <property type="protein sequence ID" value="GGG03655.1"/>
    <property type="molecule type" value="Genomic_DNA"/>
</dbReference>
<dbReference type="SUPFAM" id="SSF161098">
    <property type="entry name" value="MetI-like"/>
    <property type="match status" value="1"/>
</dbReference>
<dbReference type="InterPro" id="IPR000515">
    <property type="entry name" value="MetI-like"/>
</dbReference>
<keyword evidence="10" id="KW-1185">Reference proteome</keyword>
<dbReference type="GO" id="GO:0005886">
    <property type="term" value="C:plasma membrane"/>
    <property type="evidence" value="ECO:0007669"/>
    <property type="project" value="UniProtKB-SubCell"/>
</dbReference>
<evidence type="ECO:0000256" key="4">
    <source>
        <dbReference type="ARBA" id="ARBA00022692"/>
    </source>
</evidence>
<proteinExistence type="inferred from homology"/>
<evidence type="ECO:0000256" key="6">
    <source>
        <dbReference type="ARBA" id="ARBA00023136"/>
    </source>
</evidence>
<keyword evidence="2 7" id="KW-0813">Transport</keyword>
<dbReference type="GO" id="GO:0071916">
    <property type="term" value="F:dipeptide transmembrane transporter activity"/>
    <property type="evidence" value="ECO:0007669"/>
    <property type="project" value="TreeGrafter"/>
</dbReference>
<protein>
    <submittedName>
        <fullName evidence="9">Peptide ABC transporter</fullName>
    </submittedName>
</protein>
<evidence type="ECO:0000256" key="3">
    <source>
        <dbReference type="ARBA" id="ARBA00022475"/>
    </source>
</evidence>
<evidence type="ECO:0000256" key="1">
    <source>
        <dbReference type="ARBA" id="ARBA00004651"/>
    </source>
</evidence>
<dbReference type="Pfam" id="PF19300">
    <property type="entry name" value="BPD_transp_1_N"/>
    <property type="match status" value="1"/>
</dbReference>
<evidence type="ECO:0000256" key="7">
    <source>
        <dbReference type="RuleBase" id="RU363032"/>
    </source>
</evidence>
<accession>A0A917D156</accession>
<feature type="transmembrane region" description="Helical" evidence="7">
    <location>
        <begin position="139"/>
        <end position="161"/>
    </location>
</feature>
<organism evidence="9 10">
    <name type="scientific">Paenibacillus albidus</name>
    <dbReference type="NCBI Taxonomy" id="2041023"/>
    <lineage>
        <taxon>Bacteria</taxon>
        <taxon>Bacillati</taxon>
        <taxon>Bacillota</taxon>
        <taxon>Bacilli</taxon>
        <taxon>Bacillales</taxon>
        <taxon>Paenibacillaceae</taxon>
        <taxon>Paenibacillus</taxon>
    </lineage>
</organism>
<evidence type="ECO:0000313" key="9">
    <source>
        <dbReference type="EMBL" id="GGG03655.1"/>
    </source>
</evidence>
<feature type="transmembrane region" description="Helical" evidence="7">
    <location>
        <begin position="181"/>
        <end position="199"/>
    </location>
</feature>
<keyword evidence="4 7" id="KW-0812">Transmembrane</keyword>
<dbReference type="RefSeq" id="WP_189030658.1">
    <property type="nucleotide sequence ID" value="NZ_BMKR01000036.1"/>
</dbReference>
<reference evidence="9" key="2">
    <citation type="submission" date="2020-09" db="EMBL/GenBank/DDBJ databases">
        <authorList>
            <person name="Sun Q."/>
            <person name="Zhou Y."/>
        </authorList>
    </citation>
    <scope>NUCLEOTIDE SEQUENCE</scope>
    <source>
        <strain evidence="9">CGMCC 1.16134</strain>
    </source>
</reference>
<reference evidence="9" key="1">
    <citation type="journal article" date="2014" name="Int. J. Syst. Evol. Microbiol.">
        <title>Complete genome sequence of Corynebacterium casei LMG S-19264T (=DSM 44701T), isolated from a smear-ripened cheese.</title>
        <authorList>
            <consortium name="US DOE Joint Genome Institute (JGI-PGF)"/>
            <person name="Walter F."/>
            <person name="Albersmeier A."/>
            <person name="Kalinowski J."/>
            <person name="Ruckert C."/>
        </authorList>
    </citation>
    <scope>NUCLEOTIDE SEQUENCE</scope>
    <source>
        <strain evidence="9">CGMCC 1.16134</strain>
    </source>
</reference>
<feature type="transmembrane region" description="Helical" evidence="7">
    <location>
        <begin position="7"/>
        <end position="29"/>
    </location>
</feature>
<dbReference type="InterPro" id="IPR035906">
    <property type="entry name" value="MetI-like_sf"/>
</dbReference>
<dbReference type="PROSITE" id="PS50928">
    <property type="entry name" value="ABC_TM1"/>
    <property type="match status" value="1"/>
</dbReference>
<feature type="domain" description="ABC transmembrane type-1" evidence="8">
    <location>
        <begin position="94"/>
        <end position="303"/>
    </location>
</feature>
<dbReference type="Gene3D" id="1.10.3720.10">
    <property type="entry name" value="MetI-like"/>
    <property type="match status" value="1"/>
</dbReference>
<dbReference type="PANTHER" id="PTHR43163:SF6">
    <property type="entry name" value="DIPEPTIDE TRANSPORT SYSTEM PERMEASE PROTEIN DPPB-RELATED"/>
    <property type="match status" value="1"/>
</dbReference>
<keyword evidence="6 7" id="KW-0472">Membrane</keyword>
<comment type="caution">
    <text evidence="9">The sequence shown here is derived from an EMBL/GenBank/DDBJ whole genome shotgun (WGS) entry which is preliminary data.</text>
</comment>
<gene>
    <name evidence="9" type="ORF">GCM10010912_55470</name>
</gene>
<feature type="transmembrane region" description="Helical" evidence="7">
    <location>
        <begin position="284"/>
        <end position="303"/>
    </location>
</feature>
<evidence type="ECO:0000256" key="2">
    <source>
        <dbReference type="ARBA" id="ARBA00022448"/>
    </source>
</evidence>
<dbReference type="AlphaFoldDB" id="A0A917D156"/>
<comment type="subcellular location">
    <subcellularLocation>
        <location evidence="1 7">Cell membrane</location>
        <topology evidence="1 7">Multi-pass membrane protein</topology>
    </subcellularLocation>
</comment>